<proteinExistence type="predicted"/>
<accession>A0A6P1SUU1</accession>
<keyword evidence="1" id="KW-0732">Signal</keyword>
<sequence>MKRALLLALTLLISASARAEAVWYDYRNWTVIVETVDTGEDLRVTCTARTGGDGLPTLKLEVSNGDALPPGYYPEVALEESAIRGYPTVMNETMTVYFETDSGWKSDAGVAAWRDDEGFAHARAVIFGGSAANLALLREMRQAGKLWVTSDGEVIHAASLAGFTAAYGKVAEQCGFSAADVTG</sequence>
<evidence type="ECO:0000313" key="2">
    <source>
        <dbReference type="EMBL" id="QHQ34218.1"/>
    </source>
</evidence>
<gene>
    <name evidence="2" type="ORF">GO499_02940</name>
</gene>
<name>A0A6P1SUU1_9RHOB</name>
<evidence type="ECO:0000256" key="1">
    <source>
        <dbReference type="SAM" id="SignalP"/>
    </source>
</evidence>
<dbReference type="Proteomes" id="UP000464495">
    <property type="component" value="Chromosome"/>
</dbReference>
<evidence type="ECO:0000313" key="3">
    <source>
        <dbReference type="Proteomes" id="UP000464495"/>
    </source>
</evidence>
<organism evidence="2 3">
    <name type="scientific">Algicella marina</name>
    <dbReference type="NCBI Taxonomy" id="2683284"/>
    <lineage>
        <taxon>Bacteria</taxon>
        <taxon>Pseudomonadati</taxon>
        <taxon>Pseudomonadota</taxon>
        <taxon>Alphaproteobacteria</taxon>
        <taxon>Rhodobacterales</taxon>
        <taxon>Paracoccaceae</taxon>
        <taxon>Algicella</taxon>
    </lineage>
</organism>
<dbReference type="RefSeq" id="WP_161860789.1">
    <property type="nucleotide sequence ID" value="NZ_CP046620.1"/>
</dbReference>
<protein>
    <submittedName>
        <fullName evidence="2">Uncharacterized protein</fullName>
    </submittedName>
</protein>
<feature type="signal peptide" evidence="1">
    <location>
        <begin position="1"/>
        <end position="19"/>
    </location>
</feature>
<feature type="chain" id="PRO_5026995653" evidence="1">
    <location>
        <begin position="20"/>
        <end position="183"/>
    </location>
</feature>
<reference evidence="2 3" key="1">
    <citation type="submission" date="2019-12" db="EMBL/GenBank/DDBJ databases">
        <title>Complete genome sequence of Algicella marina strain 9Alg 56(T) isolated from the red alga Tichocarpus crinitus.</title>
        <authorList>
            <person name="Kim S.-G."/>
            <person name="Nedashkovskaya O.I."/>
        </authorList>
    </citation>
    <scope>NUCLEOTIDE SEQUENCE [LARGE SCALE GENOMIC DNA]</scope>
    <source>
        <strain evidence="2 3">9Alg 56</strain>
    </source>
</reference>
<dbReference type="KEGG" id="amaq:GO499_02940"/>
<keyword evidence="3" id="KW-1185">Reference proteome</keyword>
<dbReference type="EMBL" id="CP046620">
    <property type="protein sequence ID" value="QHQ34218.1"/>
    <property type="molecule type" value="Genomic_DNA"/>
</dbReference>
<dbReference type="AlphaFoldDB" id="A0A6P1SUU1"/>